<evidence type="ECO:0000256" key="1">
    <source>
        <dbReference type="ARBA" id="ARBA00022669"/>
    </source>
</evidence>
<dbReference type="InterPro" id="IPR001002">
    <property type="entry name" value="Chitin-bd_1"/>
</dbReference>
<evidence type="ECO:0000256" key="2">
    <source>
        <dbReference type="PROSITE-ProRule" id="PRU00261"/>
    </source>
</evidence>
<dbReference type="SUPFAM" id="SSF57016">
    <property type="entry name" value="Plant lectins/antimicrobial peptides"/>
    <property type="match status" value="1"/>
</dbReference>
<dbReference type="Gene3D" id="3.30.60.10">
    <property type="entry name" value="Endochitinase-like"/>
    <property type="match status" value="1"/>
</dbReference>
<dbReference type="RefSeq" id="XP_033650355.1">
    <property type="nucleotide sequence ID" value="XM_033793649.1"/>
</dbReference>
<evidence type="ECO:0000259" key="3">
    <source>
        <dbReference type="PROSITE" id="PS50941"/>
    </source>
</evidence>
<dbReference type="InterPro" id="IPR036861">
    <property type="entry name" value="Endochitinase-like_sf"/>
</dbReference>
<reference evidence="4" key="1">
    <citation type="journal article" date="2020" name="Stud. Mycol.">
        <title>101 Dothideomycetes genomes: a test case for predicting lifestyles and emergence of pathogens.</title>
        <authorList>
            <person name="Haridas S."/>
            <person name="Albert R."/>
            <person name="Binder M."/>
            <person name="Bloem J."/>
            <person name="Labutti K."/>
            <person name="Salamov A."/>
            <person name="Andreopoulos B."/>
            <person name="Baker S."/>
            <person name="Barry K."/>
            <person name="Bills G."/>
            <person name="Bluhm B."/>
            <person name="Cannon C."/>
            <person name="Castanera R."/>
            <person name="Culley D."/>
            <person name="Daum C."/>
            <person name="Ezra D."/>
            <person name="Gonzalez J."/>
            <person name="Henrissat B."/>
            <person name="Kuo A."/>
            <person name="Liang C."/>
            <person name="Lipzen A."/>
            <person name="Lutzoni F."/>
            <person name="Magnuson J."/>
            <person name="Mondo S."/>
            <person name="Nolan M."/>
            <person name="Ohm R."/>
            <person name="Pangilinan J."/>
            <person name="Park H.-J."/>
            <person name="Ramirez L."/>
            <person name="Alfaro M."/>
            <person name="Sun H."/>
            <person name="Tritt A."/>
            <person name="Yoshinaga Y."/>
            <person name="Zwiers L.-H."/>
            <person name="Turgeon B."/>
            <person name="Goodwin S."/>
            <person name="Spatafora J."/>
            <person name="Crous P."/>
            <person name="Grigoriev I."/>
        </authorList>
    </citation>
    <scope>NUCLEOTIDE SEQUENCE</scope>
    <source>
        <strain evidence="4">CBS 379.55</strain>
    </source>
</reference>
<proteinExistence type="predicted"/>
<feature type="domain" description="Chitin-binding type-1" evidence="3">
    <location>
        <begin position="104"/>
        <end position="154"/>
    </location>
</feature>
<accession>A0A6A6JB13</accession>
<gene>
    <name evidence="4" type="ORF">EI97DRAFT_196925</name>
</gene>
<dbReference type="PROSITE" id="PS50941">
    <property type="entry name" value="CHIT_BIND_I_2"/>
    <property type="match status" value="1"/>
</dbReference>
<sequence>MDDKAMIAHVTVEKDVRSSTENPWRLAFHHSLRHTPFHHPPLHLSPHTNIPSSAAATEPMNMSVPGVNSVNVVQCIDGVKTTPMAIVALVAKPKYGRRNISSPISPNGRAAVGTGSFVCPRSRCGDCCSLNGFCGSRSAYCSRGCQLKFGICDARLNVLMARVCSMLDEACCNRCWAHYVDCRGDGGRQTVRLKSKRCHGIGRNFCCFVRCLCKDSREVAWSQA</sequence>
<organism evidence="4 5">
    <name type="scientific">Westerdykella ornata</name>
    <dbReference type="NCBI Taxonomy" id="318751"/>
    <lineage>
        <taxon>Eukaryota</taxon>
        <taxon>Fungi</taxon>
        <taxon>Dikarya</taxon>
        <taxon>Ascomycota</taxon>
        <taxon>Pezizomycotina</taxon>
        <taxon>Dothideomycetes</taxon>
        <taxon>Pleosporomycetidae</taxon>
        <taxon>Pleosporales</taxon>
        <taxon>Sporormiaceae</taxon>
        <taxon>Westerdykella</taxon>
    </lineage>
</organism>
<keyword evidence="1 2" id="KW-0147">Chitin-binding</keyword>
<dbReference type="OrthoDB" id="5242494at2759"/>
<name>A0A6A6JB13_WESOR</name>
<keyword evidence="5" id="KW-1185">Reference proteome</keyword>
<feature type="disulfide bond" evidence="2">
    <location>
        <begin position="127"/>
        <end position="141"/>
    </location>
</feature>
<dbReference type="AlphaFoldDB" id="A0A6A6JB13"/>
<dbReference type="GeneID" id="54546824"/>
<evidence type="ECO:0000313" key="5">
    <source>
        <dbReference type="Proteomes" id="UP000800097"/>
    </source>
</evidence>
<keyword evidence="2" id="KW-1015">Disulfide bond</keyword>
<dbReference type="Proteomes" id="UP000800097">
    <property type="component" value="Unassembled WGS sequence"/>
</dbReference>
<dbReference type="GO" id="GO:0008061">
    <property type="term" value="F:chitin binding"/>
    <property type="evidence" value="ECO:0007669"/>
    <property type="project" value="UniProtKB-UniRule"/>
</dbReference>
<protein>
    <recommendedName>
        <fullName evidence="3">Chitin-binding type-1 domain-containing protein</fullName>
    </recommendedName>
</protein>
<dbReference type="EMBL" id="ML986516">
    <property type="protein sequence ID" value="KAF2272816.1"/>
    <property type="molecule type" value="Genomic_DNA"/>
</dbReference>
<evidence type="ECO:0000313" key="4">
    <source>
        <dbReference type="EMBL" id="KAF2272816.1"/>
    </source>
</evidence>
<comment type="caution">
    <text evidence="2">Lacks conserved residue(s) required for the propagation of feature annotation.</text>
</comment>